<dbReference type="RefSeq" id="WP_285664604.1">
    <property type="nucleotide sequence ID" value="NZ_BSTX01000003.1"/>
</dbReference>
<keyword evidence="2" id="KW-0547">Nucleotide-binding</keyword>
<dbReference type="SUPFAM" id="SSF52540">
    <property type="entry name" value="P-loop containing nucleoside triphosphate hydrolases"/>
    <property type="match status" value="1"/>
</dbReference>
<feature type="domain" description="PLAT" evidence="1">
    <location>
        <begin position="404"/>
        <end position="433"/>
    </location>
</feature>
<dbReference type="InterPro" id="IPR021228">
    <property type="entry name" value="BrxD"/>
</dbReference>
<comment type="caution">
    <text evidence="2">The sequence shown here is derived from an EMBL/GenBank/DDBJ whole genome shotgun (WGS) entry which is preliminary data.</text>
</comment>
<dbReference type="InterPro" id="IPR027417">
    <property type="entry name" value="P-loop_NTPase"/>
</dbReference>
<dbReference type="InterPro" id="IPR001024">
    <property type="entry name" value="PLAT/LH2_dom"/>
</dbReference>
<evidence type="ECO:0000313" key="2">
    <source>
        <dbReference type="EMBL" id="GLZ79451.1"/>
    </source>
</evidence>
<dbReference type="Pfam" id="PF10923">
    <property type="entry name" value="BrxC_BrxD"/>
    <property type="match status" value="1"/>
</dbReference>
<proteinExistence type="predicted"/>
<dbReference type="EMBL" id="BSTX01000003">
    <property type="protein sequence ID" value="GLZ79451.1"/>
    <property type="molecule type" value="Genomic_DNA"/>
</dbReference>
<sequence>MSGVSPARRREVIDALRRGTVPYNGLDLFAVGLDRFETAIDAELDTVAGGGAVFKAVRGEYGSGKTFFARWLAERAKRRGFATAEIQISETETPLHRLETVYRRLVERLSTAAQPPSALRDIIDGWFYTLEEDVLAERALTDADELASAVEELMERRLAQVARTTPAFAAALRAYRRALLSGDHELAEGLIAWIGGQPNVAANVKRAAGVKGDLDHFGALGFLQGLLTVLRDSGHGGLLVVLDEIETLQRVRSDVREKGLNALRQLLDEVDGGRFPGLYLMITGTPPFFDGTQGIQRLAPLAQRLATDFADPRFDNPRAVQIRLTGFDLGKLAELGRVIRDLYADGAHKRVAQVVDDAYVTDLAVAVTGGLGGKVGIAPRLFLRKLVEQVLDRVDQFEDFDPRRHYTLTISTGELSEIERNAAGSADDVELDL</sequence>
<evidence type="ECO:0000259" key="1">
    <source>
        <dbReference type="PROSITE" id="PS50095"/>
    </source>
</evidence>
<dbReference type="NCBIfam" id="NF033438">
    <property type="entry name" value="BREX_BrxD"/>
    <property type="match status" value="1"/>
</dbReference>
<keyword evidence="3" id="KW-1185">Reference proteome</keyword>
<dbReference type="Proteomes" id="UP001165079">
    <property type="component" value="Unassembled WGS sequence"/>
</dbReference>
<name>A0A9W6SRK1_9ACTN</name>
<gene>
    <name evidence="2" type="ORF">Afil01_42580</name>
</gene>
<accession>A0A9W6SRK1</accession>
<keyword evidence="2" id="KW-0067">ATP-binding</keyword>
<dbReference type="GO" id="GO:0005524">
    <property type="term" value="F:ATP binding"/>
    <property type="evidence" value="ECO:0007669"/>
    <property type="project" value="UniProtKB-KW"/>
</dbReference>
<organism evidence="2 3">
    <name type="scientific">Actinorhabdospora filicis</name>
    <dbReference type="NCBI Taxonomy" id="1785913"/>
    <lineage>
        <taxon>Bacteria</taxon>
        <taxon>Bacillati</taxon>
        <taxon>Actinomycetota</taxon>
        <taxon>Actinomycetes</taxon>
        <taxon>Micromonosporales</taxon>
        <taxon>Micromonosporaceae</taxon>
        <taxon>Actinorhabdospora</taxon>
    </lineage>
</organism>
<protein>
    <submittedName>
        <fullName evidence="2">ATP-binding protein</fullName>
    </submittedName>
</protein>
<evidence type="ECO:0000313" key="3">
    <source>
        <dbReference type="Proteomes" id="UP001165079"/>
    </source>
</evidence>
<dbReference type="PROSITE" id="PS50095">
    <property type="entry name" value="PLAT"/>
    <property type="match status" value="1"/>
</dbReference>
<dbReference type="AlphaFoldDB" id="A0A9W6SRK1"/>
<reference evidence="2" key="1">
    <citation type="submission" date="2023-03" db="EMBL/GenBank/DDBJ databases">
        <title>Actinorhabdospora filicis NBRC 111898.</title>
        <authorList>
            <person name="Ichikawa N."/>
            <person name="Sato H."/>
            <person name="Tonouchi N."/>
        </authorList>
    </citation>
    <scope>NUCLEOTIDE SEQUENCE</scope>
    <source>
        <strain evidence="2">NBRC 111898</strain>
    </source>
</reference>